<proteinExistence type="predicted"/>
<evidence type="ECO:0000313" key="4">
    <source>
        <dbReference type="Proteomes" id="UP001152320"/>
    </source>
</evidence>
<dbReference type="InterPro" id="IPR001806">
    <property type="entry name" value="Small_GTPase"/>
</dbReference>
<evidence type="ECO:0000256" key="2">
    <source>
        <dbReference type="ARBA" id="ARBA00023134"/>
    </source>
</evidence>
<reference evidence="3" key="1">
    <citation type="submission" date="2021-10" db="EMBL/GenBank/DDBJ databases">
        <title>Tropical sea cucumber genome reveals ecological adaptation and Cuvierian tubules defense mechanism.</title>
        <authorList>
            <person name="Chen T."/>
        </authorList>
    </citation>
    <scope>NUCLEOTIDE SEQUENCE</scope>
    <source>
        <strain evidence="3">Nanhai2018</strain>
        <tissue evidence="3">Muscle</tissue>
    </source>
</reference>
<dbReference type="AlphaFoldDB" id="A0A9Q1BDX9"/>
<dbReference type="OrthoDB" id="8830751at2759"/>
<name>A0A9Q1BDX9_HOLLE</name>
<dbReference type="Proteomes" id="UP001152320">
    <property type="component" value="Chromosome 21"/>
</dbReference>
<dbReference type="InterPro" id="IPR027417">
    <property type="entry name" value="P-loop_NTPase"/>
</dbReference>
<dbReference type="PANTHER" id="PTHR24072">
    <property type="entry name" value="RHO FAMILY GTPASE"/>
    <property type="match status" value="1"/>
</dbReference>
<evidence type="ECO:0000256" key="1">
    <source>
        <dbReference type="ARBA" id="ARBA00022741"/>
    </source>
</evidence>
<protein>
    <submittedName>
        <fullName evidence="3">Cdc42-like</fullName>
    </submittedName>
</protein>
<keyword evidence="1" id="KW-0547">Nucleotide-binding</keyword>
<dbReference type="GO" id="GO:0003924">
    <property type="term" value="F:GTPase activity"/>
    <property type="evidence" value="ECO:0007669"/>
    <property type="project" value="InterPro"/>
</dbReference>
<dbReference type="GO" id="GO:0005525">
    <property type="term" value="F:GTP binding"/>
    <property type="evidence" value="ECO:0007669"/>
    <property type="project" value="UniProtKB-KW"/>
</dbReference>
<dbReference type="SUPFAM" id="SSF52540">
    <property type="entry name" value="P-loop containing nucleoside triphosphate hydrolases"/>
    <property type="match status" value="1"/>
</dbReference>
<accession>A0A9Q1BDX9</accession>
<dbReference type="InterPro" id="IPR003578">
    <property type="entry name" value="Small_GTPase_Rho"/>
</dbReference>
<organism evidence="3 4">
    <name type="scientific">Holothuria leucospilota</name>
    <name type="common">Black long sea cucumber</name>
    <name type="synonym">Mertensiothuria leucospilota</name>
    <dbReference type="NCBI Taxonomy" id="206669"/>
    <lineage>
        <taxon>Eukaryota</taxon>
        <taxon>Metazoa</taxon>
        <taxon>Echinodermata</taxon>
        <taxon>Eleutherozoa</taxon>
        <taxon>Echinozoa</taxon>
        <taxon>Holothuroidea</taxon>
        <taxon>Aspidochirotacea</taxon>
        <taxon>Aspidochirotida</taxon>
        <taxon>Holothuriidae</taxon>
        <taxon>Holothuria</taxon>
    </lineage>
</organism>
<dbReference type="EMBL" id="JAIZAY010000021">
    <property type="protein sequence ID" value="KAJ8021843.1"/>
    <property type="molecule type" value="Genomic_DNA"/>
</dbReference>
<dbReference type="Gene3D" id="3.40.50.300">
    <property type="entry name" value="P-loop containing nucleotide triphosphate hydrolases"/>
    <property type="match status" value="1"/>
</dbReference>
<evidence type="ECO:0000313" key="3">
    <source>
        <dbReference type="EMBL" id="KAJ8021843.1"/>
    </source>
</evidence>
<dbReference type="GO" id="GO:0007264">
    <property type="term" value="P:small GTPase-mediated signal transduction"/>
    <property type="evidence" value="ECO:0007669"/>
    <property type="project" value="InterPro"/>
</dbReference>
<keyword evidence="4" id="KW-1185">Reference proteome</keyword>
<sequence length="138" mass="15625">MNDYKSLGNDARFLAIMIVSDVLLFTDDVLQVFDNFTVTVEIDGEVYTLGLFETSEIAASRPHPNQREDSAVLERLQKHKQKPITLEQAEELAKELNAVKYVECSAMNQKGLKNVFEEAILAVLEPPELTKRKKCIIL</sequence>
<comment type="caution">
    <text evidence="3">The sequence shown here is derived from an EMBL/GenBank/DDBJ whole genome shotgun (WGS) entry which is preliminary data.</text>
</comment>
<gene>
    <name evidence="3" type="ORF">HOLleu_39154</name>
</gene>
<keyword evidence="2" id="KW-0342">GTP-binding</keyword>
<dbReference type="Pfam" id="PF00071">
    <property type="entry name" value="Ras"/>
    <property type="match status" value="1"/>
</dbReference>
<dbReference type="SMART" id="SM00174">
    <property type="entry name" value="RHO"/>
    <property type="match status" value="1"/>
</dbReference>